<accession>A0A8S1BV96</accession>
<keyword evidence="1" id="KW-0106">Calcium</keyword>
<evidence type="ECO:0000313" key="4">
    <source>
        <dbReference type="EMBL" id="CAB3361059.1"/>
    </source>
</evidence>
<dbReference type="InterPro" id="IPR011992">
    <property type="entry name" value="EF-hand-dom_pair"/>
</dbReference>
<feature type="region of interest" description="Disordered" evidence="2">
    <location>
        <begin position="173"/>
        <end position="193"/>
    </location>
</feature>
<feature type="compositionally biased region" description="Low complexity" evidence="2">
    <location>
        <begin position="123"/>
        <end position="136"/>
    </location>
</feature>
<reference evidence="4 5" key="1">
    <citation type="submission" date="2020-04" db="EMBL/GenBank/DDBJ databases">
        <authorList>
            <person name="Alioto T."/>
            <person name="Alioto T."/>
            <person name="Gomez Garrido J."/>
        </authorList>
    </citation>
    <scope>NUCLEOTIDE SEQUENCE [LARGE SCALE GENOMIC DNA]</scope>
</reference>
<feature type="compositionally biased region" description="Polar residues" evidence="2">
    <location>
        <begin position="62"/>
        <end position="75"/>
    </location>
</feature>
<evidence type="ECO:0000256" key="1">
    <source>
        <dbReference type="ARBA" id="ARBA00022837"/>
    </source>
</evidence>
<comment type="caution">
    <text evidence="4">The sequence shown here is derived from an EMBL/GenBank/DDBJ whole genome shotgun (WGS) entry which is preliminary data.</text>
</comment>
<dbReference type="EMBL" id="CADEPI010000005">
    <property type="protein sequence ID" value="CAB3361059.1"/>
    <property type="molecule type" value="Genomic_DNA"/>
</dbReference>
<proteinExistence type="predicted"/>
<feature type="compositionally biased region" description="Basic and acidic residues" evidence="2">
    <location>
        <begin position="76"/>
        <end position="93"/>
    </location>
</feature>
<dbReference type="Gene3D" id="1.10.238.10">
    <property type="entry name" value="EF-hand"/>
    <property type="match status" value="1"/>
</dbReference>
<keyword evidence="5" id="KW-1185">Reference proteome</keyword>
<organism evidence="4 5">
    <name type="scientific">Cloeon dipterum</name>
    <dbReference type="NCBI Taxonomy" id="197152"/>
    <lineage>
        <taxon>Eukaryota</taxon>
        <taxon>Metazoa</taxon>
        <taxon>Ecdysozoa</taxon>
        <taxon>Arthropoda</taxon>
        <taxon>Hexapoda</taxon>
        <taxon>Insecta</taxon>
        <taxon>Pterygota</taxon>
        <taxon>Palaeoptera</taxon>
        <taxon>Ephemeroptera</taxon>
        <taxon>Pisciforma</taxon>
        <taxon>Baetidae</taxon>
        <taxon>Cloeon</taxon>
    </lineage>
</organism>
<dbReference type="PROSITE" id="PS50222">
    <property type="entry name" value="EF_HAND_2"/>
    <property type="match status" value="1"/>
</dbReference>
<feature type="region of interest" description="Disordered" evidence="2">
    <location>
        <begin position="62"/>
        <end position="147"/>
    </location>
</feature>
<dbReference type="OrthoDB" id="6041230at2759"/>
<feature type="domain" description="EF-hand" evidence="3">
    <location>
        <begin position="242"/>
        <end position="278"/>
    </location>
</feature>
<dbReference type="SUPFAM" id="SSF47473">
    <property type="entry name" value="EF-hand"/>
    <property type="match status" value="1"/>
</dbReference>
<dbReference type="GO" id="GO:0005509">
    <property type="term" value="F:calcium ion binding"/>
    <property type="evidence" value="ECO:0007669"/>
    <property type="project" value="InterPro"/>
</dbReference>
<evidence type="ECO:0000313" key="5">
    <source>
        <dbReference type="Proteomes" id="UP000494165"/>
    </source>
</evidence>
<dbReference type="PROSITE" id="PS00018">
    <property type="entry name" value="EF_HAND_1"/>
    <property type="match status" value="1"/>
</dbReference>
<dbReference type="AlphaFoldDB" id="A0A8S1BV96"/>
<protein>
    <recommendedName>
        <fullName evidence="3">EF-hand domain-containing protein</fullName>
    </recommendedName>
</protein>
<evidence type="ECO:0000259" key="3">
    <source>
        <dbReference type="PROSITE" id="PS50222"/>
    </source>
</evidence>
<gene>
    <name evidence="4" type="ORF">CLODIP_2_CD11346</name>
</gene>
<dbReference type="InterPro" id="IPR002048">
    <property type="entry name" value="EF_hand_dom"/>
</dbReference>
<name>A0A8S1BV96_9INSE</name>
<dbReference type="InterPro" id="IPR018247">
    <property type="entry name" value="EF_Hand_1_Ca_BS"/>
</dbReference>
<evidence type="ECO:0000256" key="2">
    <source>
        <dbReference type="SAM" id="MobiDB-lite"/>
    </source>
</evidence>
<sequence>MTSEVLREQNAPLVRKNTLLLEGALADRKISSVSATSASTSGYLSSAASFTSDKKALATGTQNQIQDKWVSSASSPDRKASVHSNSRSDDRSRTSSNSSQSNVRLPLSRAPAFDNHRRESHGASEGSAESCGSVAGHYHHNNPQVPRKFINTWRQACDKTRERTKDLIRRWRTLPEGSPTFTTPDDEGRSSSAWSHSLEWKTMEIVASLGEPMGANFQDQEWWRCRNYQGCTPPPLVPLSPEQRVKLAQLFSALLDTDSDGLVSADDFRSLIERLRGFAGWKEHGPQACMLREVVTGLLEAFMLSLHTPDLDSGSPETEFRSAMSYGLFLGLDDWLNEWSSILRGVKAIHELPLWLQYFPGVLFSAINRSASGVISKDELRHFYTSFLAFDSRKVDEALGPAYKAMTGGGDHKLTFDTYQLVFANFLIGKHPNGPGQFVFGPFGDSVCQRTWKSIAQAGKATEDQ</sequence>
<dbReference type="Proteomes" id="UP000494165">
    <property type="component" value="Unassembled WGS sequence"/>
</dbReference>